<dbReference type="GO" id="GO:0048513">
    <property type="term" value="P:animal organ development"/>
    <property type="evidence" value="ECO:0007669"/>
    <property type="project" value="TreeGrafter"/>
</dbReference>
<protein>
    <submittedName>
        <fullName evidence="4">Uncharacterized protein</fullName>
    </submittedName>
</protein>
<comment type="caution">
    <text evidence="4">The sequence shown here is derived from an EMBL/GenBank/DDBJ whole genome shotgun (WGS) entry which is preliminary data.</text>
</comment>
<feature type="transmembrane region" description="Helical" evidence="3">
    <location>
        <begin position="149"/>
        <end position="169"/>
    </location>
</feature>
<gene>
    <name evidence="4" type="ORF">NQ314_001093</name>
</gene>
<evidence type="ECO:0000256" key="2">
    <source>
        <dbReference type="SAM" id="MobiDB-lite"/>
    </source>
</evidence>
<dbReference type="Pfam" id="PF05210">
    <property type="entry name" value="Sprouty"/>
    <property type="match status" value="1"/>
</dbReference>
<dbReference type="EMBL" id="JANEYF010000329">
    <property type="protein sequence ID" value="KAJ8970637.1"/>
    <property type="molecule type" value="Genomic_DNA"/>
</dbReference>
<name>A0AAV8ZUX1_9CUCU</name>
<evidence type="ECO:0000313" key="5">
    <source>
        <dbReference type="Proteomes" id="UP001162156"/>
    </source>
</evidence>
<evidence type="ECO:0000313" key="4">
    <source>
        <dbReference type="EMBL" id="KAJ8970637.1"/>
    </source>
</evidence>
<dbReference type="GO" id="GO:0016020">
    <property type="term" value="C:membrane"/>
    <property type="evidence" value="ECO:0007669"/>
    <property type="project" value="InterPro"/>
</dbReference>
<dbReference type="GO" id="GO:0040037">
    <property type="term" value="P:negative regulation of fibroblast growth factor receptor signaling pathway"/>
    <property type="evidence" value="ECO:0007669"/>
    <property type="project" value="TreeGrafter"/>
</dbReference>
<dbReference type="GO" id="GO:0046580">
    <property type="term" value="P:negative regulation of Ras protein signal transduction"/>
    <property type="evidence" value="ECO:0007669"/>
    <property type="project" value="TreeGrafter"/>
</dbReference>
<feature type="transmembrane region" description="Helical" evidence="3">
    <location>
        <begin position="189"/>
        <end position="209"/>
    </location>
</feature>
<proteinExistence type="inferred from homology"/>
<organism evidence="4 5">
    <name type="scientific">Rhamnusium bicolor</name>
    <dbReference type="NCBI Taxonomy" id="1586634"/>
    <lineage>
        <taxon>Eukaryota</taxon>
        <taxon>Metazoa</taxon>
        <taxon>Ecdysozoa</taxon>
        <taxon>Arthropoda</taxon>
        <taxon>Hexapoda</taxon>
        <taxon>Insecta</taxon>
        <taxon>Pterygota</taxon>
        <taxon>Neoptera</taxon>
        <taxon>Endopterygota</taxon>
        <taxon>Coleoptera</taxon>
        <taxon>Polyphaga</taxon>
        <taxon>Cucujiformia</taxon>
        <taxon>Chrysomeloidea</taxon>
        <taxon>Cerambycidae</taxon>
        <taxon>Lepturinae</taxon>
        <taxon>Rhagiini</taxon>
        <taxon>Rhamnusium</taxon>
    </lineage>
</organism>
<keyword evidence="3" id="KW-0812">Transmembrane</keyword>
<dbReference type="PANTHER" id="PTHR12365:SF7">
    <property type="entry name" value="PROTEIN SPROUTY"/>
    <property type="match status" value="1"/>
</dbReference>
<evidence type="ECO:0000256" key="1">
    <source>
        <dbReference type="ARBA" id="ARBA00010964"/>
    </source>
</evidence>
<dbReference type="InterPro" id="IPR007875">
    <property type="entry name" value="Sprouty"/>
</dbReference>
<dbReference type="InterPro" id="IPR051192">
    <property type="entry name" value="Sprouty_domain"/>
</dbReference>
<evidence type="ECO:0000256" key="3">
    <source>
        <dbReference type="SAM" id="Phobius"/>
    </source>
</evidence>
<keyword evidence="3" id="KW-0472">Membrane</keyword>
<accession>A0AAV8ZUX1</accession>
<keyword evidence="3" id="KW-1133">Transmembrane helix</keyword>
<keyword evidence="5" id="KW-1185">Reference proteome</keyword>
<dbReference type="Proteomes" id="UP001162156">
    <property type="component" value="Unassembled WGS sequence"/>
</dbReference>
<reference evidence="4" key="1">
    <citation type="journal article" date="2023" name="Insect Mol. Biol.">
        <title>Genome sequencing provides insights into the evolution of gene families encoding plant cell wall-degrading enzymes in longhorned beetles.</title>
        <authorList>
            <person name="Shin N.R."/>
            <person name="Okamura Y."/>
            <person name="Kirsch R."/>
            <person name="Pauchet Y."/>
        </authorList>
    </citation>
    <scope>NUCLEOTIDE SEQUENCE</scope>
    <source>
        <strain evidence="4">RBIC_L_NR</strain>
    </source>
</reference>
<dbReference type="AlphaFoldDB" id="A0AAV8ZUX1"/>
<feature type="region of interest" description="Disordered" evidence="2">
    <location>
        <begin position="27"/>
        <end position="84"/>
    </location>
</feature>
<comment type="similarity">
    <text evidence="1">Belongs to the sprouty family.</text>
</comment>
<sequence length="210" mass="22661">MANHGGPTSLPRAHRPRALIMSVPPLTAPLAPLRPAPPVTLTIPRPENERATNEYVETPFRAVPPSPPPQPPRTQRPARLALPPPLPLPVTKQPGTASFSKEPLPECATRPSIMCPECGRCRCESCQQPRPLPQKWVCNNSCLVSADSVIDYASCLCCVKGLFLSLFGIGWRGKLCGRSLRVRSRSKGIALGLSYGPLVCFTLPMAVLAS</sequence>
<dbReference type="GO" id="GO:0005829">
    <property type="term" value="C:cytosol"/>
    <property type="evidence" value="ECO:0007669"/>
    <property type="project" value="TreeGrafter"/>
</dbReference>
<dbReference type="PANTHER" id="PTHR12365">
    <property type="entry name" value="SPROUTY"/>
    <property type="match status" value="1"/>
</dbReference>
<feature type="compositionally biased region" description="Pro residues" evidence="2">
    <location>
        <begin position="62"/>
        <end position="74"/>
    </location>
</feature>